<dbReference type="Proteomes" id="UP000583929">
    <property type="component" value="Unassembled WGS sequence"/>
</dbReference>
<dbReference type="PANTHER" id="PTHR33116">
    <property type="entry name" value="REVERSE TRANSCRIPTASE ZINC-BINDING DOMAIN-CONTAINING PROTEIN-RELATED-RELATED"/>
    <property type="match status" value="1"/>
</dbReference>
<organism evidence="1 2">
    <name type="scientific">Cannabis sativa</name>
    <name type="common">Hemp</name>
    <name type="synonym">Marijuana</name>
    <dbReference type="NCBI Taxonomy" id="3483"/>
    <lineage>
        <taxon>Eukaryota</taxon>
        <taxon>Viridiplantae</taxon>
        <taxon>Streptophyta</taxon>
        <taxon>Embryophyta</taxon>
        <taxon>Tracheophyta</taxon>
        <taxon>Spermatophyta</taxon>
        <taxon>Magnoliopsida</taxon>
        <taxon>eudicotyledons</taxon>
        <taxon>Gunneridae</taxon>
        <taxon>Pentapetalae</taxon>
        <taxon>rosids</taxon>
        <taxon>fabids</taxon>
        <taxon>Rosales</taxon>
        <taxon>Cannabaceae</taxon>
        <taxon>Cannabis</taxon>
    </lineage>
</organism>
<evidence type="ECO:0008006" key="3">
    <source>
        <dbReference type="Google" id="ProtNLM"/>
    </source>
</evidence>
<sequence length="96" mass="11661">MGNLFVFKRRKKEDYMNLKNRMLQKLEGWRMRLLSYAERLTLIKTVAAAMPVYMMSTNKIPLSTCRELDALVWRYWWIGNSNKDRFMAMRSWDKIC</sequence>
<reference evidence="1 2" key="1">
    <citation type="journal article" date="2020" name="bioRxiv">
        <title>Sequence and annotation of 42 cannabis genomes reveals extensive copy number variation in cannabinoid synthesis and pathogen resistance genes.</title>
        <authorList>
            <person name="Mckernan K.J."/>
            <person name="Helbert Y."/>
            <person name="Kane L.T."/>
            <person name="Ebling H."/>
            <person name="Zhang L."/>
            <person name="Liu B."/>
            <person name="Eaton Z."/>
            <person name="Mclaughlin S."/>
            <person name="Kingan S."/>
            <person name="Baybayan P."/>
            <person name="Concepcion G."/>
            <person name="Jordan M."/>
            <person name="Riva A."/>
            <person name="Barbazuk W."/>
            <person name="Harkins T."/>
        </authorList>
    </citation>
    <scope>NUCLEOTIDE SEQUENCE [LARGE SCALE GENOMIC DNA]</scope>
    <source>
        <strain evidence="2">cv. Jamaican Lion 4</strain>
        <tissue evidence="1">Leaf</tissue>
    </source>
</reference>
<accession>A0A7J6DQV1</accession>
<dbReference type="EMBL" id="JAATIQ010000683">
    <property type="protein sequence ID" value="KAF4348477.1"/>
    <property type="molecule type" value="Genomic_DNA"/>
</dbReference>
<dbReference type="AlphaFoldDB" id="A0A7J6DQV1"/>
<name>A0A7J6DQV1_CANSA</name>
<protein>
    <recommendedName>
        <fullName evidence="3">Reverse transcriptase</fullName>
    </recommendedName>
</protein>
<comment type="caution">
    <text evidence="1">The sequence shown here is derived from an EMBL/GenBank/DDBJ whole genome shotgun (WGS) entry which is preliminary data.</text>
</comment>
<evidence type="ECO:0000313" key="2">
    <source>
        <dbReference type="Proteomes" id="UP000583929"/>
    </source>
</evidence>
<keyword evidence="2" id="KW-1185">Reference proteome</keyword>
<dbReference type="PANTHER" id="PTHR33116:SF86">
    <property type="entry name" value="REVERSE TRANSCRIPTASE DOMAIN-CONTAINING PROTEIN"/>
    <property type="match status" value="1"/>
</dbReference>
<evidence type="ECO:0000313" key="1">
    <source>
        <dbReference type="EMBL" id="KAF4348477.1"/>
    </source>
</evidence>
<proteinExistence type="predicted"/>
<gene>
    <name evidence="1" type="ORF">G4B88_030126</name>
</gene>